<dbReference type="InterPro" id="IPR005325">
    <property type="entry name" value="DUF308_memb"/>
</dbReference>
<feature type="transmembrane region" description="Helical" evidence="1">
    <location>
        <begin position="77"/>
        <end position="98"/>
    </location>
</feature>
<dbReference type="AlphaFoldDB" id="G5HB02"/>
<dbReference type="PANTHER" id="PTHR34989:SF1">
    <property type="entry name" value="PROTEIN HDED"/>
    <property type="match status" value="1"/>
</dbReference>
<feature type="transmembrane region" description="Helical" evidence="1">
    <location>
        <begin position="135"/>
        <end position="157"/>
    </location>
</feature>
<gene>
    <name evidence="2" type="ORF">HMPREF9450_01817</name>
</gene>
<feature type="transmembrane region" description="Helical" evidence="1">
    <location>
        <begin position="18"/>
        <end position="39"/>
    </location>
</feature>
<accession>G5HB02</accession>
<comment type="caution">
    <text evidence="2">The sequence shown here is derived from an EMBL/GenBank/DDBJ whole genome shotgun (WGS) entry which is preliminary data.</text>
</comment>
<evidence type="ECO:0008006" key="4">
    <source>
        <dbReference type="Google" id="ProtNLM"/>
    </source>
</evidence>
<protein>
    <recommendedName>
        <fullName evidence="4">HdeD family acid-resistance protein</fullName>
    </recommendedName>
</protein>
<keyword evidence="1" id="KW-0472">Membrane</keyword>
<reference evidence="2 3" key="1">
    <citation type="submission" date="2011-08" db="EMBL/GenBank/DDBJ databases">
        <title>The Genome Sequence of Alistipes indistinctus YIT 12060.</title>
        <authorList>
            <consortium name="The Broad Institute Genome Sequencing Platform"/>
            <person name="Earl A."/>
            <person name="Ward D."/>
            <person name="Feldgarden M."/>
            <person name="Gevers D."/>
            <person name="Morotomi M."/>
            <person name="Young S.K."/>
            <person name="Zeng Q."/>
            <person name="Gargeya S."/>
            <person name="Fitzgerald M."/>
            <person name="Haas B."/>
            <person name="Abouelleil A."/>
            <person name="Alvarado L."/>
            <person name="Arachchi H.M."/>
            <person name="Berlin A."/>
            <person name="Brown A."/>
            <person name="Chapman S.B."/>
            <person name="Chen Z."/>
            <person name="Dunbar C."/>
            <person name="Freedman E."/>
            <person name="Gearin G."/>
            <person name="Gellesch M."/>
            <person name="Goldberg J."/>
            <person name="Griggs A."/>
            <person name="Gujja S."/>
            <person name="Heiman D."/>
            <person name="Howarth C."/>
            <person name="Larson L."/>
            <person name="Lui A."/>
            <person name="MacDonald P.J.P."/>
            <person name="Montmayeur A."/>
            <person name="Murphy C."/>
            <person name="Neiman D."/>
            <person name="Pearson M."/>
            <person name="Priest M."/>
            <person name="Roberts A."/>
            <person name="Saif S."/>
            <person name="Shea T."/>
            <person name="Shenoy N."/>
            <person name="Sisk P."/>
            <person name="Stolte C."/>
            <person name="Sykes S."/>
            <person name="Wortman J."/>
            <person name="Nusbaum C."/>
            <person name="Birren B."/>
        </authorList>
    </citation>
    <scope>NUCLEOTIDE SEQUENCE [LARGE SCALE GENOMIC DNA]</scope>
    <source>
        <strain evidence="2 3">YIT 12060</strain>
    </source>
</reference>
<name>G5HB02_9BACT</name>
<dbReference type="GeneID" id="92815156"/>
<dbReference type="HOGENOM" id="CLU_091585_5_0_10"/>
<evidence type="ECO:0000313" key="3">
    <source>
        <dbReference type="Proteomes" id="UP000006008"/>
    </source>
</evidence>
<dbReference type="PANTHER" id="PTHR34989">
    <property type="entry name" value="PROTEIN HDED"/>
    <property type="match status" value="1"/>
</dbReference>
<dbReference type="Pfam" id="PF03729">
    <property type="entry name" value="DUF308"/>
    <property type="match status" value="2"/>
</dbReference>
<feature type="transmembrane region" description="Helical" evidence="1">
    <location>
        <begin position="104"/>
        <end position="123"/>
    </location>
</feature>
<dbReference type="eggNOG" id="COG3247">
    <property type="taxonomic scope" value="Bacteria"/>
</dbReference>
<sequence>MENSFAALIENSKQAVKYWWLLLLTGIALLVIGIVVFAFPAQSYIGMSLMFGWLILLSGIFQVILSTANKHYITGRGWMLAGGIIEIVLGAILVWNVALSAATLPIFLGFWLMFRGFSAIGLGGDMSSMNVPGSAWTIISGILLLLCSLWVLIQPLVFGTTMVVVWVGISLLFAGIAAISLAMQLKSAHKHLQKLA</sequence>
<feature type="transmembrane region" description="Helical" evidence="1">
    <location>
        <begin position="163"/>
        <end position="185"/>
    </location>
</feature>
<dbReference type="EMBL" id="ADLD01000013">
    <property type="protein sequence ID" value="EHB91768.1"/>
    <property type="molecule type" value="Genomic_DNA"/>
</dbReference>
<dbReference type="GO" id="GO:0005886">
    <property type="term" value="C:plasma membrane"/>
    <property type="evidence" value="ECO:0007669"/>
    <property type="project" value="TreeGrafter"/>
</dbReference>
<dbReference type="STRING" id="742725.HMPREF9450_01817"/>
<proteinExistence type="predicted"/>
<organism evidence="2 3">
    <name type="scientific">Alistipes indistinctus YIT 12060</name>
    <dbReference type="NCBI Taxonomy" id="742725"/>
    <lineage>
        <taxon>Bacteria</taxon>
        <taxon>Pseudomonadati</taxon>
        <taxon>Bacteroidota</taxon>
        <taxon>Bacteroidia</taxon>
        <taxon>Bacteroidales</taxon>
        <taxon>Rikenellaceae</taxon>
        <taxon>Alistipes</taxon>
    </lineage>
</organism>
<keyword evidence="1" id="KW-0812">Transmembrane</keyword>
<feature type="transmembrane region" description="Helical" evidence="1">
    <location>
        <begin position="45"/>
        <end position="65"/>
    </location>
</feature>
<evidence type="ECO:0000313" key="2">
    <source>
        <dbReference type="EMBL" id="EHB91768.1"/>
    </source>
</evidence>
<dbReference type="PATRIC" id="fig|742725.3.peg.1912"/>
<keyword evidence="3" id="KW-1185">Reference proteome</keyword>
<evidence type="ECO:0000256" key="1">
    <source>
        <dbReference type="SAM" id="Phobius"/>
    </source>
</evidence>
<dbReference type="OrthoDB" id="7059775at2"/>
<keyword evidence="1" id="KW-1133">Transmembrane helix</keyword>
<dbReference type="Proteomes" id="UP000006008">
    <property type="component" value="Unassembled WGS sequence"/>
</dbReference>
<dbReference type="InterPro" id="IPR052712">
    <property type="entry name" value="Acid_resist_chaperone_HdeD"/>
</dbReference>
<dbReference type="RefSeq" id="WP_009134623.1">
    <property type="nucleotide sequence ID" value="NZ_CP102250.1"/>
</dbReference>